<proteinExistence type="predicted"/>
<organism evidence="2 3">
    <name type="scientific">Candidatus Magnetaquiglobus chichijimensis</name>
    <dbReference type="NCBI Taxonomy" id="3141448"/>
    <lineage>
        <taxon>Bacteria</taxon>
        <taxon>Pseudomonadati</taxon>
        <taxon>Pseudomonadota</taxon>
        <taxon>Magnetococcia</taxon>
        <taxon>Magnetococcales</taxon>
        <taxon>Candidatus Magnetaquicoccaceae</taxon>
        <taxon>Candidatus Magnetaquiglobus</taxon>
    </lineage>
</organism>
<feature type="chain" id="PRO_5045196476" description="Cytochrome c" evidence="1">
    <location>
        <begin position="24"/>
        <end position="148"/>
    </location>
</feature>
<protein>
    <recommendedName>
        <fullName evidence="4">Cytochrome c</fullName>
    </recommendedName>
</protein>
<dbReference type="PROSITE" id="PS51009">
    <property type="entry name" value="CYTCII"/>
    <property type="match status" value="1"/>
</dbReference>
<dbReference type="Gene3D" id="1.20.120.10">
    <property type="entry name" value="Cytochrome c/b562"/>
    <property type="match status" value="1"/>
</dbReference>
<dbReference type="PRINTS" id="PR00608">
    <property type="entry name" value="CYTCHROMECII"/>
</dbReference>
<dbReference type="InterPro" id="IPR010980">
    <property type="entry name" value="Cyt_c/b562"/>
</dbReference>
<dbReference type="SUPFAM" id="SSF47175">
    <property type="entry name" value="Cytochromes"/>
    <property type="match status" value="1"/>
</dbReference>
<comment type="caution">
    <text evidence="2">The sequence shown here is derived from an EMBL/GenBank/DDBJ whole genome shotgun (WGS) entry which is preliminary data.</text>
</comment>
<dbReference type="EMBL" id="BAAFGK010000004">
    <property type="protein sequence ID" value="GAB0057973.1"/>
    <property type="molecule type" value="Genomic_DNA"/>
</dbReference>
<reference evidence="2 3" key="2">
    <citation type="submission" date="2024-09" db="EMBL/GenBank/DDBJ databases">
        <title>Draft genome sequence of Candidatus Magnetaquicoccaceae bacterium FCR-1.</title>
        <authorList>
            <person name="Shimoshige H."/>
            <person name="Shimamura S."/>
            <person name="Taoka A."/>
            <person name="Kobayashi H."/>
            <person name="Maekawa T."/>
        </authorList>
    </citation>
    <scope>NUCLEOTIDE SEQUENCE [LARGE SCALE GENOMIC DNA]</scope>
    <source>
        <strain evidence="2 3">FCR-1</strain>
    </source>
</reference>
<dbReference type="Pfam" id="PF01322">
    <property type="entry name" value="Cytochrom_C_2"/>
    <property type="match status" value="1"/>
</dbReference>
<feature type="signal peptide" evidence="1">
    <location>
        <begin position="1"/>
        <end position="23"/>
    </location>
</feature>
<dbReference type="InterPro" id="IPR002321">
    <property type="entry name" value="Cyt_c_II"/>
</dbReference>
<keyword evidence="3" id="KW-1185">Reference proteome</keyword>
<reference evidence="2 3" key="1">
    <citation type="submission" date="2024-05" db="EMBL/GenBank/DDBJ databases">
        <authorList>
            <consortium name="Candidatus Magnetaquicoccaceae bacterium FCR-1 genome sequencing consortium"/>
            <person name="Shimoshige H."/>
            <person name="Shimamura S."/>
            <person name="Taoka A."/>
            <person name="Kobayashi H."/>
            <person name="Maekawa T."/>
        </authorList>
    </citation>
    <scope>NUCLEOTIDE SEQUENCE [LARGE SCALE GENOMIC DNA]</scope>
    <source>
        <strain evidence="2 3">FCR-1</strain>
    </source>
</reference>
<evidence type="ECO:0000256" key="1">
    <source>
        <dbReference type="SAM" id="SignalP"/>
    </source>
</evidence>
<evidence type="ECO:0000313" key="3">
    <source>
        <dbReference type="Proteomes" id="UP001628193"/>
    </source>
</evidence>
<accession>A0ABQ0CAR7</accession>
<keyword evidence="1" id="KW-0732">Signal</keyword>
<evidence type="ECO:0000313" key="2">
    <source>
        <dbReference type="EMBL" id="GAB0057973.1"/>
    </source>
</evidence>
<dbReference type="Proteomes" id="UP001628193">
    <property type="component" value="Unassembled WGS sequence"/>
</dbReference>
<evidence type="ECO:0008006" key="4">
    <source>
        <dbReference type="Google" id="ProtNLM"/>
    </source>
</evidence>
<dbReference type="RefSeq" id="WP_420905655.1">
    <property type="nucleotide sequence ID" value="NZ_BAAFGK010000004.1"/>
</dbReference>
<name>A0ABQ0CAR7_9PROT</name>
<sequence length="148" mass="15663">MKKIVLAMAVASVTAVSAFAAFADETNPAIVHRQGLYKTMAGHMTAMKSILFLGFEAPADLSFHAQGILDAFGHMGNSYPPGSDKGETKAKPEIWTQPEKVKQRAMDGVAAAKSLVAATAGTDKGATIAAFKSMGEKCKACHDDFRKE</sequence>
<dbReference type="InterPro" id="IPR015984">
    <property type="entry name" value="Cyt_c_prime_subgr"/>
</dbReference>
<gene>
    <name evidence="2" type="ORF">SIID45300_02308</name>
</gene>